<name>A0AAD4YLX6_PRUDU</name>
<proteinExistence type="predicted"/>
<evidence type="ECO:0000313" key="1">
    <source>
        <dbReference type="EMBL" id="KAI5314031.1"/>
    </source>
</evidence>
<evidence type="ECO:0000313" key="2">
    <source>
        <dbReference type="Proteomes" id="UP001054821"/>
    </source>
</evidence>
<keyword evidence="2" id="KW-1185">Reference proteome</keyword>
<protein>
    <submittedName>
        <fullName evidence="1">Uncharacterized protein</fullName>
    </submittedName>
</protein>
<sequence length="113" mass="13122">MISLVSNHVDLDFFLFSKLSQWLLLLLLWIPEKLQIRSVELCLCSRKSTNQSSREASELRLKRQVVGKCDRRMLLATYCPSNRRASNGFVKTTKNLKFQLIGCWVEKSVGWKS</sequence>
<organism evidence="1 2">
    <name type="scientific">Prunus dulcis</name>
    <name type="common">Almond</name>
    <name type="synonym">Amygdalus dulcis</name>
    <dbReference type="NCBI Taxonomy" id="3755"/>
    <lineage>
        <taxon>Eukaryota</taxon>
        <taxon>Viridiplantae</taxon>
        <taxon>Streptophyta</taxon>
        <taxon>Embryophyta</taxon>
        <taxon>Tracheophyta</taxon>
        <taxon>Spermatophyta</taxon>
        <taxon>Magnoliopsida</taxon>
        <taxon>eudicotyledons</taxon>
        <taxon>Gunneridae</taxon>
        <taxon>Pentapetalae</taxon>
        <taxon>rosids</taxon>
        <taxon>fabids</taxon>
        <taxon>Rosales</taxon>
        <taxon>Rosaceae</taxon>
        <taxon>Amygdaloideae</taxon>
        <taxon>Amygdaleae</taxon>
        <taxon>Prunus</taxon>
    </lineage>
</organism>
<accession>A0AAD4YLX6</accession>
<dbReference type="EMBL" id="JAJFAZ020000008">
    <property type="protein sequence ID" value="KAI5314031.1"/>
    <property type="molecule type" value="Genomic_DNA"/>
</dbReference>
<comment type="caution">
    <text evidence="1">The sequence shown here is derived from an EMBL/GenBank/DDBJ whole genome shotgun (WGS) entry which is preliminary data.</text>
</comment>
<gene>
    <name evidence="1" type="ORF">L3X38_043207</name>
</gene>
<dbReference type="Proteomes" id="UP001054821">
    <property type="component" value="Chromosome 8"/>
</dbReference>
<reference evidence="1 2" key="1">
    <citation type="journal article" date="2022" name="G3 (Bethesda)">
        <title>Whole-genome sequence and methylome profiling of the almond [Prunus dulcis (Mill.) D.A. Webb] cultivar 'Nonpareil'.</title>
        <authorList>
            <person name="D'Amico-Willman K.M."/>
            <person name="Ouma W.Z."/>
            <person name="Meulia T."/>
            <person name="Sideli G.M."/>
            <person name="Gradziel T.M."/>
            <person name="Fresnedo-Ramirez J."/>
        </authorList>
    </citation>
    <scope>NUCLEOTIDE SEQUENCE [LARGE SCALE GENOMIC DNA]</scope>
    <source>
        <strain evidence="1">Clone GOH B32 T37-40</strain>
    </source>
</reference>
<dbReference type="AlphaFoldDB" id="A0AAD4YLX6"/>